<dbReference type="Proteomes" id="UP000565078">
    <property type="component" value="Unassembled WGS sequence"/>
</dbReference>
<reference evidence="2" key="1">
    <citation type="journal article" date="2020" name="bioRxiv">
        <title>A rank-normalized archaeal taxonomy based on genome phylogeny resolves widespread incomplete and uneven classifications.</title>
        <authorList>
            <person name="Rinke C."/>
            <person name="Chuvochina M."/>
            <person name="Mussig A.J."/>
            <person name="Chaumeil P.-A."/>
            <person name="Waite D.W."/>
            <person name="Whitman W.B."/>
            <person name="Parks D.H."/>
            <person name="Hugenholtz P."/>
        </authorList>
    </citation>
    <scope>NUCLEOTIDE SEQUENCE [LARGE SCALE GENOMIC DNA]</scope>
</reference>
<dbReference type="AlphaFoldDB" id="A0A7J4IWI1"/>
<proteinExistence type="predicted"/>
<protein>
    <submittedName>
        <fullName evidence="1">Uncharacterized protein</fullName>
    </submittedName>
</protein>
<evidence type="ECO:0000313" key="2">
    <source>
        <dbReference type="Proteomes" id="UP000565078"/>
    </source>
</evidence>
<evidence type="ECO:0000313" key="1">
    <source>
        <dbReference type="EMBL" id="HIH09881.1"/>
    </source>
</evidence>
<dbReference type="EMBL" id="DUGC01000067">
    <property type="protein sequence ID" value="HIH09881.1"/>
    <property type="molecule type" value="Genomic_DNA"/>
</dbReference>
<accession>A0A7J4IWI1</accession>
<comment type="caution">
    <text evidence="1">The sequence shown here is derived from an EMBL/GenBank/DDBJ whole genome shotgun (WGS) entry which is preliminary data.</text>
</comment>
<gene>
    <name evidence="1" type="ORF">HA254_04385</name>
</gene>
<sequence>MGSVKPPVGKAVIGRGESADVYLFSGRKRERVVRRHVRRFGMPLPTHKGYESRARYFDMQLARMLFPGNVIRVTRLSAPRGKFGEIHSDHYPLAPQIKQEALEIRGKILGAHKRMELMDGDEKAAEFHRVKSEVEEYDEKIRKKFPQVAQSARMLEAAGFSVPHPEVNFTIRDGKVVFYEVDLIGHNSAGDCAKRAKRISKIFGTIVQRALNMAKFGDIEKARAYATSAIKLIVLRELSFERRLSYEVRDTLSTNKSLFLLLAREEWETIDRTIREFTAHEYTPAEINRMLKRW</sequence>
<organism evidence="1 2">
    <name type="scientific">Candidatus Iainarchaeum sp</name>
    <dbReference type="NCBI Taxonomy" id="3101447"/>
    <lineage>
        <taxon>Archaea</taxon>
        <taxon>Candidatus Iainarchaeota</taxon>
        <taxon>Candidatus Iainarchaeia</taxon>
        <taxon>Candidatus Iainarchaeales</taxon>
        <taxon>Candidatus Iainarchaeaceae</taxon>
        <taxon>Candidatus Iainarchaeum</taxon>
    </lineage>
</organism>
<name>A0A7J4IWI1_9ARCH</name>